<evidence type="ECO:0000256" key="3">
    <source>
        <dbReference type="ARBA" id="ARBA00022777"/>
    </source>
</evidence>
<dbReference type="InterPro" id="IPR000719">
    <property type="entry name" value="Prot_kinase_dom"/>
</dbReference>
<protein>
    <submittedName>
        <fullName evidence="7">Serine/threonine protein kinase-like protein</fullName>
    </submittedName>
</protein>
<dbReference type="HOGENOM" id="CLU_611994_0_0_7"/>
<feature type="region of interest" description="Disordered" evidence="5">
    <location>
        <begin position="1"/>
        <end position="42"/>
    </location>
</feature>
<gene>
    <name evidence="7" type="ordered locus">Adeh_2033</name>
</gene>
<dbReference type="STRING" id="290397.Adeh_2033"/>
<evidence type="ECO:0000313" key="7">
    <source>
        <dbReference type="EMBL" id="ABC81803.1"/>
    </source>
</evidence>
<dbReference type="SUPFAM" id="SSF56112">
    <property type="entry name" value="Protein kinase-like (PK-like)"/>
    <property type="match status" value="1"/>
</dbReference>
<feature type="compositionally biased region" description="Pro residues" evidence="5">
    <location>
        <begin position="1"/>
        <end position="11"/>
    </location>
</feature>
<dbReference type="InterPro" id="IPR011009">
    <property type="entry name" value="Kinase-like_dom_sf"/>
</dbReference>
<organism evidence="7 8">
    <name type="scientific">Anaeromyxobacter dehalogenans (strain 2CP-C)</name>
    <dbReference type="NCBI Taxonomy" id="290397"/>
    <lineage>
        <taxon>Bacteria</taxon>
        <taxon>Pseudomonadati</taxon>
        <taxon>Myxococcota</taxon>
        <taxon>Myxococcia</taxon>
        <taxon>Myxococcales</taxon>
        <taxon>Cystobacterineae</taxon>
        <taxon>Anaeromyxobacteraceae</taxon>
        <taxon>Anaeromyxobacter</taxon>
    </lineage>
</organism>
<dbReference type="GO" id="GO:0005524">
    <property type="term" value="F:ATP binding"/>
    <property type="evidence" value="ECO:0007669"/>
    <property type="project" value="UniProtKB-KW"/>
</dbReference>
<evidence type="ECO:0000256" key="1">
    <source>
        <dbReference type="ARBA" id="ARBA00022679"/>
    </source>
</evidence>
<dbReference type="RefSeq" id="WP_011421085.1">
    <property type="nucleotide sequence ID" value="NC_007760.1"/>
</dbReference>
<dbReference type="Proteomes" id="UP000001935">
    <property type="component" value="Chromosome"/>
</dbReference>
<sequence>MNTVPPLPAPGSAPRASAVPAPAAPGRPVPPRAPAAAAALDAPRPAAEPLRALAEVLAARPEGAARLAIARGLAAAVAALHAEGRVHGALHPGTVRIAPGGAVALGARGAARPGLGPGAPVEPAGFAAPEVLRGARAGRRADVFSTAALVQAILCGAPPFDAPTALEAAHRVLYRPPAPPGPEVPPALEDAIAAALAKPRWRRPGSVLALCAALAAPASAPAPAPAPAPNAWDGALDRARSALASLVAAAAVRRAPALGAAALRALERLRPLVAAARVRLPASRRGRAVLAVALLALAGLLAVPRGEADLAAGVAARLAAGDAAGARALLDEAERAGRRGPLLDKLRGDVACARRASGECLRRYRLALAADPALRTDPVIRENARRLLGADGCGTRRAAAELIGELRDPEALPALRAARGRGGLLAYFCTGDSIDRAIREVRADARP</sequence>
<evidence type="ECO:0000256" key="2">
    <source>
        <dbReference type="ARBA" id="ARBA00022741"/>
    </source>
</evidence>
<dbReference type="PANTHER" id="PTHR43289">
    <property type="entry name" value="MITOGEN-ACTIVATED PROTEIN KINASE KINASE KINASE 20-RELATED"/>
    <property type="match status" value="1"/>
</dbReference>
<keyword evidence="4" id="KW-0067">ATP-binding</keyword>
<dbReference type="Gene3D" id="1.10.510.10">
    <property type="entry name" value="Transferase(Phosphotransferase) domain 1"/>
    <property type="match status" value="1"/>
</dbReference>
<keyword evidence="3 7" id="KW-0418">Kinase</keyword>
<evidence type="ECO:0000256" key="5">
    <source>
        <dbReference type="SAM" id="MobiDB-lite"/>
    </source>
</evidence>
<accession>Q2IJH2</accession>
<feature type="domain" description="Protein kinase" evidence="6">
    <location>
        <begin position="1"/>
        <end position="215"/>
    </location>
</feature>
<feature type="compositionally biased region" description="Pro residues" evidence="5">
    <location>
        <begin position="22"/>
        <end position="33"/>
    </location>
</feature>
<evidence type="ECO:0000259" key="6">
    <source>
        <dbReference type="PROSITE" id="PS50011"/>
    </source>
</evidence>
<name>Q2IJH2_ANADE</name>
<feature type="compositionally biased region" description="Low complexity" evidence="5">
    <location>
        <begin position="12"/>
        <end position="21"/>
    </location>
</feature>
<dbReference type="GO" id="GO:0004674">
    <property type="term" value="F:protein serine/threonine kinase activity"/>
    <property type="evidence" value="ECO:0007669"/>
    <property type="project" value="UniProtKB-KW"/>
</dbReference>
<dbReference type="PANTHER" id="PTHR43289:SF6">
    <property type="entry name" value="SERINE_THREONINE-PROTEIN KINASE NEKL-3"/>
    <property type="match status" value="1"/>
</dbReference>
<evidence type="ECO:0000313" key="8">
    <source>
        <dbReference type="Proteomes" id="UP000001935"/>
    </source>
</evidence>
<dbReference type="PROSITE" id="PS50011">
    <property type="entry name" value="PROTEIN_KINASE_DOM"/>
    <property type="match status" value="1"/>
</dbReference>
<evidence type="ECO:0000256" key="4">
    <source>
        <dbReference type="ARBA" id="ARBA00022840"/>
    </source>
</evidence>
<keyword evidence="2" id="KW-0547">Nucleotide-binding</keyword>
<dbReference type="eggNOG" id="COG0515">
    <property type="taxonomic scope" value="Bacteria"/>
</dbReference>
<reference evidence="7" key="1">
    <citation type="submission" date="2006-01" db="EMBL/GenBank/DDBJ databases">
        <title>Complete sequence of Anaeromyxobacter dehalogenans 2CP-C.</title>
        <authorList>
            <consortium name="US DOE Joint Genome Institute"/>
            <person name="Copeland A."/>
            <person name="Lucas S."/>
            <person name="Lapidus A."/>
            <person name="Barry K."/>
            <person name="Detter J.C."/>
            <person name="Glavina T."/>
            <person name="Hammon N."/>
            <person name="Israni S."/>
            <person name="Pitluck S."/>
            <person name="Brettin T."/>
            <person name="Bruce D."/>
            <person name="Han C."/>
            <person name="Tapia R."/>
            <person name="Gilna P."/>
            <person name="Kiss H."/>
            <person name="Schmutz J."/>
            <person name="Larimer F."/>
            <person name="Land M."/>
            <person name="Kyrpides N."/>
            <person name="Anderson I."/>
            <person name="Sanford R.A."/>
            <person name="Ritalahti K.M."/>
            <person name="Thomas H.S."/>
            <person name="Kirby J.R."/>
            <person name="Zhulin I.B."/>
            <person name="Loeffler F.E."/>
            <person name="Richardson P."/>
        </authorList>
    </citation>
    <scope>NUCLEOTIDE SEQUENCE</scope>
    <source>
        <strain evidence="7">2CP-C</strain>
    </source>
</reference>
<dbReference type="AlphaFoldDB" id="Q2IJH2"/>
<proteinExistence type="predicted"/>
<keyword evidence="7" id="KW-0723">Serine/threonine-protein kinase</keyword>
<dbReference type="KEGG" id="ade:Adeh_2033"/>
<dbReference type="OrthoDB" id="5492218at2"/>
<dbReference type="EMBL" id="CP000251">
    <property type="protein sequence ID" value="ABC81803.1"/>
    <property type="molecule type" value="Genomic_DNA"/>
</dbReference>
<keyword evidence="1" id="KW-0808">Transferase</keyword>